<proteinExistence type="predicted"/>
<feature type="region of interest" description="Disordered" evidence="1">
    <location>
        <begin position="154"/>
        <end position="187"/>
    </location>
</feature>
<evidence type="ECO:0000256" key="1">
    <source>
        <dbReference type="SAM" id="MobiDB-lite"/>
    </source>
</evidence>
<accession>A0A918RGF4</accession>
<keyword evidence="3" id="KW-1185">Reference proteome</keyword>
<comment type="caution">
    <text evidence="2">The sequence shown here is derived from an EMBL/GenBank/DDBJ whole genome shotgun (WGS) entry which is preliminary data.</text>
</comment>
<dbReference type="Proteomes" id="UP000623010">
    <property type="component" value="Unassembled WGS sequence"/>
</dbReference>
<reference evidence="2" key="1">
    <citation type="journal article" date="2014" name="Int. J. Syst. Evol. Microbiol.">
        <title>Complete genome sequence of Corynebacterium casei LMG S-19264T (=DSM 44701T), isolated from a smear-ripened cheese.</title>
        <authorList>
            <consortium name="US DOE Joint Genome Institute (JGI-PGF)"/>
            <person name="Walter F."/>
            <person name="Albersmeier A."/>
            <person name="Kalinowski J."/>
            <person name="Ruckert C."/>
        </authorList>
    </citation>
    <scope>NUCLEOTIDE SEQUENCE</scope>
    <source>
        <strain evidence="2">JCM 5016</strain>
    </source>
</reference>
<organism evidence="2 3">
    <name type="scientific">Streptomyces echinoruber</name>
    <dbReference type="NCBI Taxonomy" id="68898"/>
    <lineage>
        <taxon>Bacteria</taxon>
        <taxon>Bacillati</taxon>
        <taxon>Actinomycetota</taxon>
        <taxon>Actinomycetes</taxon>
        <taxon>Kitasatosporales</taxon>
        <taxon>Streptomycetaceae</taxon>
        <taxon>Streptomyces</taxon>
    </lineage>
</organism>
<dbReference type="AlphaFoldDB" id="A0A918RGF4"/>
<sequence length="187" mass="19536">MAIDVRRLARHGSGLASTATVLATAAAVLTMAPPAADAVGPQGGKAAEKRQIASSVLGEDFKFTLTALRSTTDPLRASVRLKVFVLRDGVWSLSDQVLVGQPDSWFWFPLTGRGAICEFSTASTNPAPIMVSLLITPSIGCSPTENFELRDGKFSAEPSRAHKPRGAVSAGGGGMAESVAARFPPTR</sequence>
<evidence type="ECO:0000313" key="2">
    <source>
        <dbReference type="EMBL" id="GGZ94005.1"/>
    </source>
</evidence>
<gene>
    <name evidence="2" type="ORF">GCM10010389_35850</name>
</gene>
<dbReference type="EMBL" id="BMWH01000014">
    <property type="protein sequence ID" value="GGZ94005.1"/>
    <property type="molecule type" value="Genomic_DNA"/>
</dbReference>
<name>A0A918RGF4_9ACTN</name>
<evidence type="ECO:0000313" key="3">
    <source>
        <dbReference type="Proteomes" id="UP000623010"/>
    </source>
</evidence>
<reference evidence="2" key="2">
    <citation type="submission" date="2020-09" db="EMBL/GenBank/DDBJ databases">
        <authorList>
            <person name="Sun Q."/>
            <person name="Ohkuma M."/>
        </authorList>
    </citation>
    <scope>NUCLEOTIDE SEQUENCE</scope>
    <source>
        <strain evidence="2">JCM 5016</strain>
    </source>
</reference>
<protein>
    <submittedName>
        <fullName evidence="2">Uncharacterized protein</fullName>
    </submittedName>
</protein>